<feature type="region of interest" description="Disordered" evidence="1">
    <location>
        <begin position="1"/>
        <end position="37"/>
    </location>
</feature>
<keyword evidence="3" id="KW-1185">Reference proteome</keyword>
<gene>
    <name evidence="2" type="ORF">EVAR_33393_1</name>
</gene>
<dbReference type="AlphaFoldDB" id="A0A4C1W0B4"/>
<organism evidence="2 3">
    <name type="scientific">Eumeta variegata</name>
    <name type="common">Bagworm moth</name>
    <name type="synonym">Eumeta japonica</name>
    <dbReference type="NCBI Taxonomy" id="151549"/>
    <lineage>
        <taxon>Eukaryota</taxon>
        <taxon>Metazoa</taxon>
        <taxon>Ecdysozoa</taxon>
        <taxon>Arthropoda</taxon>
        <taxon>Hexapoda</taxon>
        <taxon>Insecta</taxon>
        <taxon>Pterygota</taxon>
        <taxon>Neoptera</taxon>
        <taxon>Endopterygota</taxon>
        <taxon>Lepidoptera</taxon>
        <taxon>Glossata</taxon>
        <taxon>Ditrysia</taxon>
        <taxon>Tineoidea</taxon>
        <taxon>Psychidae</taxon>
        <taxon>Oiketicinae</taxon>
        <taxon>Eumeta</taxon>
    </lineage>
</organism>
<dbReference type="EMBL" id="BGZK01000462">
    <property type="protein sequence ID" value="GBP44966.1"/>
    <property type="molecule type" value="Genomic_DNA"/>
</dbReference>
<feature type="region of interest" description="Disordered" evidence="1">
    <location>
        <begin position="56"/>
        <end position="78"/>
    </location>
</feature>
<evidence type="ECO:0000256" key="1">
    <source>
        <dbReference type="SAM" id="MobiDB-lite"/>
    </source>
</evidence>
<accession>A0A4C1W0B4</accession>
<comment type="caution">
    <text evidence="2">The sequence shown here is derived from an EMBL/GenBank/DDBJ whole genome shotgun (WGS) entry which is preliminary data.</text>
</comment>
<protein>
    <submittedName>
        <fullName evidence="2">Uncharacterized protein</fullName>
    </submittedName>
</protein>
<evidence type="ECO:0000313" key="3">
    <source>
        <dbReference type="Proteomes" id="UP000299102"/>
    </source>
</evidence>
<evidence type="ECO:0000313" key="2">
    <source>
        <dbReference type="EMBL" id="GBP44966.1"/>
    </source>
</evidence>
<sequence>MYNNDVRSTLRHRPSAAGYRSPTLPSWQSARPPPTQDHLITTRQLIASSKIYKTGEVRERRARTKSWGEPGVTSPPADIAASRSDLAARKMCRVAPAQRHASHARRLLPHHYGRGALSVNARGAQSPVPHPSTIRLGIGDYFFFIFPLLID</sequence>
<dbReference type="Proteomes" id="UP000299102">
    <property type="component" value="Unassembled WGS sequence"/>
</dbReference>
<reference evidence="2 3" key="1">
    <citation type="journal article" date="2019" name="Commun. Biol.">
        <title>The bagworm genome reveals a unique fibroin gene that provides high tensile strength.</title>
        <authorList>
            <person name="Kono N."/>
            <person name="Nakamura H."/>
            <person name="Ohtoshi R."/>
            <person name="Tomita M."/>
            <person name="Numata K."/>
            <person name="Arakawa K."/>
        </authorList>
    </citation>
    <scope>NUCLEOTIDE SEQUENCE [LARGE SCALE GENOMIC DNA]</scope>
</reference>
<name>A0A4C1W0B4_EUMVA</name>
<proteinExistence type="predicted"/>